<dbReference type="CDD" id="cd17332">
    <property type="entry name" value="MFS_MelB_like"/>
    <property type="match status" value="1"/>
</dbReference>
<reference evidence="9 10" key="1">
    <citation type="submission" date="2016-10" db="EMBL/GenBank/DDBJ databases">
        <authorList>
            <person name="de Groot N.N."/>
        </authorList>
    </citation>
    <scope>NUCLEOTIDE SEQUENCE [LARGE SCALE GENOMIC DNA]</scope>
    <source>
        <strain evidence="9 10">DSM 2179</strain>
    </source>
</reference>
<proteinExistence type="predicted"/>
<dbReference type="GO" id="GO:0005886">
    <property type="term" value="C:plasma membrane"/>
    <property type="evidence" value="ECO:0007669"/>
    <property type="project" value="TreeGrafter"/>
</dbReference>
<feature type="transmembrane region" description="Helical" evidence="7">
    <location>
        <begin position="152"/>
        <end position="174"/>
    </location>
</feature>
<dbReference type="Pfam" id="PF00367">
    <property type="entry name" value="PTS_EIIB"/>
    <property type="match status" value="1"/>
</dbReference>
<dbReference type="InterPro" id="IPR001996">
    <property type="entry name" value="PTS_IIB_1"/>
</dbReference>
<dbReference type="Proteomes" id="UP000199662">
    <property type="component" value="Unassembled WGS sequence"/>
</dbReference>
<accession>A0A1H6ZMI7</accession>
<evidence type="ECO:0000256" key="4">
    <source>
        <dbReference type="ARBA" id="ARBA00022683"/>
    </source>
</evidence>
<dbReference type="Gene3D" id="1.20.1250.20">
    <property type="entry name" value="MFS general substrate transporter like domains"/>
    <property type="match status" value="2"/>
</dbReference>
<feature type="transmembrane region" description="Helical" evidence="7">
    <location>
        <begin position="253"/>
        <end position="276"/>
    </location>
</feature>
<keyword evidence="4" id="KW-0598">Phosphotransferase system</keyword>
<dbReference type="GO" id="GO:0009401">
    <property type="term" value="P:phosphoenolpyruvate-dependent sugar phosphotransferase system"/>
    <property type="evidence" value="ECO:0007669"/>
    <property type="project" value="UniProtKB-KW"/>
</dbReference>
<keyword evidence="5" id="KW-0418">Kinase</keyword>
<dbReference type="Gene3D" id="3.30.1360.60">
    <property type="entry name" value="Glucose permease domain IIB"/>
    <property type="match status" value="1"/>
</dbReference>
<keyword evidence="7" id="KW-0472">Membrane</keyword>
<feature type="transmembrane region" description="Helical" evidence="7">
    <location>
        <begin position="111"/>
        <end position="131"/>
    </location>
</feature>
<dbReference type="CDD" id="cd00212">
    <property type="entry name" value="PTS_IIB_glc"/>
    <property type="match status" value="1"/>
</dbReference>
<dbReference type="STRING" id="84035.SAMN05660742_10943"/>
<gene>
    <name evidence="9" type="ORF">SAMN05660742_10943</name>
</gene>
<dbReference type="GO" id="GO:0015293">
    <property type="term" value="F:symporter activity"/>
    <property type="evidence" value="ECO:0007669"/>
    <property type="project" value="InterPro"/>
</dbReference>
<dbReference type="PROSITE" id="PS51098">
    <property type="entry name" value="PTS_EIIB_TYPE_1"/>
    <property type="match status" value="1"/>
</dbReference>
<feature type="domain" description="PTS EIIB type-1" evidence="8">
    <location>
        <begin position="513"/>
        <end position="595"/>
    </location>
</feature>
<dbReference type="InterPro" id="IPR039672">
    <property type="entry name" value="MFS_2"/>
</dbReference>
<dbReference type="PANTHER" id="PTHR11328:SF24">
    <property type="entry name" value="MAJOR FACILITATOR SUPERFAMILY (MFS) PROFILE DOMAIN-CONTAINING PROTEIN"/>
    <property type="match status" value="1"/>
</dbReference>
<keyword evidence="3" id="KW-0808">Transferase</keyword>
<dbReference type="InterPro" id="IPR036259">
    <property type="entry name" value="MFS_trans_sf"/>
</dbReference>
<feature type="transmembrane region" description="Helical" evidence="7">
    <location>
        <begin position="428"/>
        <end position="448"/>
    </location>
</feature>
<dbReference type="GO" id="GO:0008982">
    <property type="term" value="F:protein-N(PI)-phosphohistidine-sugar phosphotransferase activity"/>
    <property type="evidence" value="ECO:0007669"/>
    <property type="project" value="InterPro"/>
</dbReference>
<dbReference type="EMBL" id="FNZK01000009">
    <property type="protein sequence ID" value="SEJ50800.1"/>
    <property type="molecule type" value="Genomic_DNA"/>
</dbReference>
<protein>
    <submittedName>
        <fullName evidence="9">Oligogalacturonide transporter</fullName>
    </submittedName>
</protein>
<feature type="transmembrane region" description="Helical" evidence="7">
    <location>
        <begin position="88"/>
        <end position="105"/>
    </location>
</feature>
<name>A0A1H6ZMI7_9FIRM</name>
<dbReference type="SUPFAM" id="SSF55604">
    <property type="entry name" value="Glucose permease domain IIB"/>
    <property type="match status" value="1"/>
</dbReference>
<keyword evidence="7" id="KW-0812">Transmembrane</keyword>
<dbReference type="PROSITE" id="PS01035">
    <property type="entry name" value="PTS_EIIB_TYPE_1_CYS"/>
    <property type="match status" value="1"/>
</dbReference>
<dbReference type="AlphaFoldDB" id="A0A1H6ZMI7"/>
<dbReference type="Pfam" id="PF13347">
    <property type="entry name" value="MFS_2"/>
    <property type="match status" value="1"/>
</dbReference>
<evidence type="ECO:0000256" key="7">
    <source>
        <dbReference type="SAM" id="Phobius"/>
    </source>
</evidence>
<feature type="transmembrane region" description="Helical" evidence="7">
    <location>
        <begin position="341"/>
        <end position="358"/>
    </location>
</feature>
<keyword evidence="2" id="KW-0762">Sugar transport</keyword>
<evidence type="ECO:0000313" key="10">
    <source>
        <dbReference type="Proteomes" id="UP000199662"/>
    </source>
</evidence>
<keyword evidence="10" id="KW-1185">Reference proteome</keyword>
<feature type="transmembrane region" description="Helical" evidence="7">
    <location>
        <begin position="180"/>
        <end position="204"/>
    </location>
</feature>
<keyword evidence="7" id="KW-1133">Transmembrane helix</keyword>
<evidence type="ECO:0000256" key="6">
    <source>
        <dbReference type="PROSITE-ProRule" id="PRU00421"/>
    </source>
</evidence>
<feature type="transmembrane region" description="Helical" evidence="7">
    <location>
        <begin position="21"/>
        <end position="41"/>
    </location>
</feature>
<dbReference type="PANTHER" id="PTHR11328">
    <property type="entry name" value="MAJOR FACILITATOR SUPERFAMILY DOMAIN-CONTAINING PROTEIN"/>
    <property type="match status" value="1"/>
</dbReference>
<evidence type="ECO:0000313" key="9">
    <source>
        <dbReference type="EMBL" id="SEJ50800.1"/>
    </source>
</evidence>
<dbReference type="InterPro" id="IPR036878">
    <property type="entry name" value="Glu_permease_IIB"/>
</dbReference>
<evidence type="ECO:0000256" key="5">
    <source>
        <dbReference type="ARBA" id="ARBA00022777"/>
    </source>
</evidence>
<dbReference type="GO" id="GO:0016301">
    <property type="term" value="F:kinase activity"/>
    <property type="evidence" value="ECO:0007669"/>
    <property type="project" value="UniProtKB-KW"/>
</dbReference>
<feature type="transmembrane region" description="Helical" evidence="7">
    <location>
        <begin position="314"/>
        <end position="335"/>
    </location>
</feature>
<dbReference type="RefSeq" id="WP_091831396.1">
    <property type="nucleotide sequence ID" value="NZ_FNZK01000009.1"/>
</dbReference>
<evidence type="ECO:0000256" key="3">
    <source>
        <dbReference type="ARBA" id="ARBA00022679"/>
    </source>
</evidence>
<feature type="transmembrane region" description="Helical" evidence="7">
    <location>
        <begin position="288"/>
        <end position="307"/>
    </location>
</feature>
<sequence>MTAKNRKITIPIGIGYGLTDLMGGGAFTIIGAWMLFFYTTYAGLTPVQAASIVGIARIVDAVVSLAIGSISDNFFKNSLGKRFGRRRFFLLIGSPLMLVYALLWLTGMSYWYYLTCYLAFEIIAAMVLIPWETLPSEMTTDFNSRTKLSTCRMFISSTGVFLATFIPSILIRYFGENNAYAYTLNGTIFAVLFAICLFISYKVTWERDLTAKMKEELLQAEVPQSFAQRCASIVYIAQEYWSTLKVKAFRQHLLIYICSFTGKDVFNTIFIFFAVFCLDLPSANAADILSLSLIGIPTTIAGGFLMIKFGPRNLFKISYITMIACLFGFFAVYLYDPASKLAILYALGFFYQIGRQLLEFTPWNVFPFIPDVDEIISQKRREGLFAAVMTFSRKTTVAIATIIVGFVMQEGGFVKGQLVQSPEAIHTIANTLLIGTAGLIGIALYFAWHFKLNKQTHAVLIQEIDRLKAGGSKADVSIEARAVTEELTGYKYEELWSQPNEVENPKGVEADQLVLANAILKNVGGAYNIDYYTYCATRLRITLSDNTAANCEVLKNLDGVKDAVIVGEQLQVALEKKVNRAYNALQSVIGIKNKKK</sequence>
<organism evidence="9 10">
    <name type="scientific">Propionispira arboris</name>
    <dbReference type="NCBI Taxonomy" id="84035"/>
    <lineage>
        <taxon>Bacteria</taxon>
        <taxon>Bacillati</taxon>
        <taxon>Bacillota</taxon>
        <taxon>Negativicutes</taxon>
        <taxon>Selenomonadales</taxon>
        <taxon>Selenomonadaceae</taxon>
        <taxon>Propionispira</taxon>
    </lineage>
</organism>
<dbReference type="InterPro" id="IPR018113">
    <property type="entry name" value="PTrfase_EIIB_Cys"/>
</dbReference>
<dbReference type="SUPFAM" id="SSF103473">
    <property type="entry name" value="MFS general substrate transporter"/>
    <property type="match status" value="1"/>
</dbReference>
<keyword evidence="1" id="KW-0813">Transport</keyword>
<evidence type="ECO:0000259" key="8">
    <source>
        <dbReference type="PROSITE" id="PS51098"/>
    </source>
</evidence>
<feature type="transmembrane region" description="Helical" evidence="7">
    <location>
        <begin position="384"/>
        <end position="408"/>
    </location>
</feature>
<evidence type="ECO:0000256" key="1">
    <source>
        <dbReference type="ARBA" id="ARBA00022448"/>
    </source>
</evidence>
<evidence type="ECO:0000256" key="2">
    <source>
        <dbReference type="ARBA" id="ARBA00022597"/>
    </source>
</evidence>
<feature type="transmembrane region" description="Helical" evidence="7">
    <location>
        <begin position="47"/>
        <end position="67"/>
    </location>
</feature>
<feature type="active site" description="Phosphocysteine intermediate; for EIIB activity" evidence="6">
    <location>
        <position position="535"/>
    </location>
</feature>